<comment type="caution">
    <text evidence="1">The sequence shown here is derived from an EMBL/GenBank/DDBJ whole genome shotgun (WGS) entry which is preliminary data.</text>
</comment>
<reference evidence="1 2" key="1">
    <citation type="submission" date="2024-08" db="EMBL/GenBank/DDBJ databases">
        <title>Sulfate-reducing bacteria isolated from formation water of the oil field in Kazakhstan and description of Pseudodesulfovibrio sp.</title>
        <authorList>
            <person name="Bidzhieva S.K."/>
            <person name="Tourova T.P."/>
            <person name="Grouzdev D.S."/>
            <person name="Beletsky A.V."/>
            <person name="Sokolova D.S."/>
            <person name="Samigullina S.R."/>
            <person name="Poltaraus A.B."/>
            <person name="Avtukh A.N."/>
            <person name="Tereshina V.M."/>
            <person name="Zhaparov N.S."/>
            <person name="Mardanov A.V."/>
            <person name="Nazina T.N."/>
        </authorList>
    </citation>
    <scope>NUCLEOTIDE SEQUENCE [LARGE SCALE GENOMIC DNA]</scope>
    <source>
        <strain evidence="1 2">9FUS</strain>
    </source>
</reference>
<evidence type="ECO:0000313" key="2">
    <source>
        <dbReference type="Proteomes" id="UP001568698"/>
    </source>
</evidence>
<organism evidence="1 2">
    <name type="scientific">Pseudodesulfovibrio karagichevae</name>
    <dbReference type="NCBI Taxonomy" id="3239305"/>
    <lineage>
        <taxon>Bacteria</taxon>
        <taxon>Pseudomonadati</taxon>
        <taxon>Thermodesulfobacteriota</taxon>
        <taxon>Desulfovibrionia</taxon>
        <taxon>Desulfovibrionales</taxon>
        <taxon>Desulfovibrionaceae</taxon>
    </lineage>
</organism>
<dbReference type="EMBL" id="JBGLYH010000009">
    <property type="protein sequence ID" value="MEZ7196125.1"/>
    <property type="molecule type" value="Genomic_DNA"/>
</dbReference>
<gene>
    <name evidence="1" type="ORF">AB6M95_05130</name>
</gene>
<proteinExistence type="predicted"/>
<keyword evidence="2" id="KW-1185">Reference proteome</keyword>
<name>A0ABV4K0A6_9BACT</name>
<protein>
    <submittedName>
        <fullName evidence="1">Uncharacterized protein</fullName>
    </submittedName>
</protein>
<dbReference type="RefSeq" id="WP_371385665.1">
    <property type="nucleotide sequence ID" value="NZ_JBGLYH010000009.1"/>
</dbReference>
<evidence type="ECO:0000313" key="1">
    <source>
        <dbReference type="EMBL" id="MEZ7196125.1"/>
    </source>
</evidence>
<dbReference type="Proteomes" id="UP001568698">
    <property type="component" value="Unassembled WGS sequence"/>
</dbReference>
<accession>A0ABV4K0A6</accession>
<sequence>MFEVVIEDNGAEYVAFTAEDKREAELLLQRHVRSLTGGMAYIREAKPEPKKK</sequence>